<proteinExistence type="predicted"/>
<dbReference type="AlphaFoldDB" id="A0A446BYM0"/>
<protein>
    <submittedName>
        <fullName evidence="1">9cb36506-b9e8-4ace-92a0-8b8f8db35782</fullName>
    </submittedName>
</protein>
<reference evidence="1 2" key="1">
    <citation type="submission" date="2018-04" db="EMBL/GenBank/DDBJ databases">
        <authorList>
            <person name="Huttner S."/>
            <person name="Dainat J."/>
        </authorList>
    </citation>
    <scope>NUCLEOTIDE SEQUENCE [LARGE SCALE GENOMIC DNA]</scope>
</reference>
<name>A0A446BYM0_9PEZI</name>
<sequence length="92" mass="9943">MLSSKPAVSGLSWSMRVQNSISQDPAFEIQILPAMEASYSSSALVDSAHAWGSTIEKELERHTDGFGFFPATLKLPRSTDTVGMTIPSKLKA</sequence>
<dbReference type="EMBL" id="OUUZ01000019">
    <property type="protein sequence ID" value="SPQ27603.1"/>
    <property type="molecule type" value="Genomic_DNA"/>
</dbReference>
<evidence type="ECO:0000313" key="1">
    <source>
        <dbReference type="EMBL" id="SPQ27603.1"/>
    </source>
</evidence>
<accession>A0A446BYM0</accession>
<evidence type="ECO:0000313" key="2">
    <source>
        <dbReference type="Proteomes" id="UP000289323"/>
    </source>
</evidence>
<dbReference type="Proteomes" id="UP000289323">
    <property type="component" value="Unassembled WGS sequence"/>
</dbReference>
<organism evidence="1 2">
    <name type="scientific">Thermothielavioides terrestris</name>
    <dbReference type="NCBI Taxonomy" id="2587410"/>
    <lineage>
        <taxon>Eukaryota</taxon>
        <taxon>Fungi</taxon>
        <taxon>Dikarya</taxon>
        <taxon>Ascomycota</taxon>
        <taxon>Pezizomycotina</taxon>
        <taxon>Sordariomycetes</taxon>
        <taxon>Sordariomycetidae</taxon>
        <taxon>Sordariales</taxon>
        <taxon>Chaetomiaceae</taxon>
        <taxon>Thermothielavioides</taxon>
    </lineage>
</organism>
<gene>
    <name evidence="1" type="ORF">TT172_LOCUS10022</name>
</gene>